<keyword evidence="4" id="KW-0238">DNA-binding</keyword>
<dbReference type="GO" id="GO:0003677">
    <property type="term" value="F:DNA binding"/>
    <property type="evidence" value="ECO:0007669"/>
    <property type="project" value="UniProtKB-KW"/>
</dbReference>
<evidence type="ECO:0000256" key="6">
    <source>
        <dbReference type="SAM" id="MobiDB-lite"/>
    </source>
</evidence>
<dbReference type="Gene3D" id="1.10.10.10">
    <property type="entry name" value="Winged helix-like DNA-binding domain superfamily/Winged helix DNA-binding domain"/>
    <property type="match status" value="1"/>
</dbReference>
<evidence type="ECO:0000256" key="3">
    <source>
        <dbReference type="ARBA" id="ARBA00023082"/>
    </source>
</evidence>
<evidence type="ECO:0008006" key="10">
    <source>
        <dbReference type="Google" id="ProtNLM"/>
    </source>
</evidence>
<dbReference type="InterPro" id="IPR007627">
    <property type="entry name" value="RNA_pol_sigma70_r2"/>
</dbReference>
<name>A0A382YJY5_9ZZZZ</name>
<dbReference type="GO" id="GO:0006352">
    <property type="term" value="P:DNA-templated transcription initiation"/>
    <property type="evidence" value="ECO:0007669"/>
    <property type="project" value="InterPro"/>
</dbReference>
<dbReference type="InterPro" id="IPR039425">
    <property type="entry name" value="RNA_pol_sigma-70-like"/>
</dbReference>
<evidence type="ECO:0000256" key="1">
    <source>
        <dbReference type="ARBA" id="ARBA00010641"/>
    </source>
</evidence>
<dbReference type="InterPro" id="IPR013325">
    <property type="entry name" value="RNA_pol_sigma_r2"/>
</dbReference>
<dbReference type="EMBL" id="UINC01175936">
    <property type="protein sequence ID" value="SVD82828.1"/>
    <property type="molecule type" value="Genomic_DNA"/>
</dbReference>
<dbReference type="GO" id="GO:0016987">
    <property type="term" value="F:sigma factor activity"/>
    <property type="evidence" value="ECO:0007669"/>
    <property type="project" value="UniProtKB-KW"/>
</dbReference>
<comment type="similarity">
    <text evidence="1">Belongs to the sigma-70 factor family. ECF subfamily.</text>
</comment>
<dbReference type="Gene3D" id="1.10.1740.10">
    <property type="match status" value="1"/>
</dbReference>
<organism evidence="9">
    <name type="scientific">marine metagenome</name>
    <dbReference type="NCBI Taxonomy" id="408172"/>
    <lineage>
        <taxon>unclassified sequences</taxon>
        <taxon>metagenomes</taxon>
        <taxon>ecological metagenomes</taxon>
    </lineage>
</organism>
<dbReference type="InterPro" id="IPR013249">
    <property type="entry name" value="RNA_pol_sigma70_r4_t2"/>
</dbReference>
<dbReference type="PANTHER" id="PTHR43133:SF8">
    <property type="entry name" value="RNA POLYMERASE SIGMA FACTOR HI_1459-RELATED"/>
    <property type="match status" value="1"/>
</dbReference>
<dbReference type="Pfam" id="PF08281">
    <property type="entry name" value="Sigma70_r4_2"/>
    <property type="match status" value="1"/>
</dbReference>
<accession>A0A382YJY5</accession>
<dbReference type="CDD" id="cd06171">
    <property type="entry name" value="Sigma70_r4"/>
    <property type="match status" value="1"/>
</dbReference>
<protein>
    <recommendedName>
        <fullName evidence="10">RNA polymerase sigma factor 70 region 4 type 2 domain-containing protein</fullName>
    </recommendedName>
</protein>
<feature type="domain" description="RNA polymerase sigma factor 70 region 4 type 2" evidence="8">
    <location>
        <begin position="81"/>
        <end position="132"/>
    </location>
</feature>
<feature type="domain" description="RNA polymerase sigma-70 region 2" evidence="7">
    <location>
        <begin position="1"/>
        <end position="52"/>
    </location>
</feature>
<dbReference type="InterPro" id="IPR036388">
    <property type="entry name" value="WH-like_DNA-bd_sf"/>
</dbReference>
<evidence type="ECO:0000256" key="2">
    <source>
        <dbReference type="ARBA" id="ARBA00023015"/>
    </source>
</evidence>
<reference evidence="9" key="1">
    <citation type="submission" date="2018-05" db="EMBL/GenBank/DDBJ databases">
        <authorList>
            <person name="Lanie J.A."/>
            <person name="Ng W.-L."/>
            <person name="Kazmierczak K.M."/>
            <person name="Andrzejewski T.M."/>
            <person name="Davidsen T.M."/>
            <person name="Wayne K.J."/>
            <person name="Tettelin H."/>
            <person name="Glass J.I."/>
            <person name="Rusch D."/>
            <person name="Podicherti R."/>
            <person name="Tsui H.-C.T."/>
            <person name="Winkler M.E."/>
        </authorList>
    </citation>
    <scope>NUCLEOTIDE SEQUENCE</scope>
</reference>
<evidence type="ECO:0000313" key="9">
    <source>
        <dbReference type="EMBL" id="SVD82828.1"/>
    </source>
</evidence>
<dbReference type="InterPro" id="IPR013324">
    <property type="entry name" value="RNA_pol_sigma_r3/r4-like"/>
</dbReference>
<proteinExistence type="inferred from homology"/>
<sequence>MLNHREDAMDVVQESLRKLVHGGQFNGKLGTHRSWFLRVVRNGSLDVLRRRKPHDTGALADQPDNGKTPDVATERNELTELLKQELNSMPQDQQEIILLRDHQDLSYAEIADVLAMPAGTVMSRLHRARNELRNRMKKYLQ</sequence>
<keyword evidence="3" id="KW-0731">Sigma factor</keyword>
<dbReference type="AlphaFoldDB" id="A0A382YJY5"/>
<evidence type="ECO:0000259" key="8">
    <source>
        <dbReference type="Pfam" id="PF08281"/>
    </source>
</evidence>
<evidence type="ECO:0000256" key="4">
    <source>
        <dbReference type="ARBA" id="ARBA00023125"/>
    </source>
</evidence>
<evidence type="ECO:0000259" key="7">
    <source>
        <dbReference type="Pfam" id="PF04542"/>
    </source>
</evidence>
<dbReference type="Pfam" id="PF04542">
    <property type="entry name" value="Sigma70_r2"/>
    <property type="match status" value="1"/>
</dbReference>
<dbReference type="NCBIfam" id="TIGR02937">
    <property type="entry name" value="sigma70-ECF"/>
    <property type="match status" value="1"/>
</dbReference>
<keyword evidence="5" id="KW-0804">Transcription</keyword>
<feature type="region of interest" description="Disordered" evidence="6">
    <location>
        <begin position="50"/>
        <end position="71"/>
    </location>
</feature>
<dbReference type="SUPFAM" id="SSF88659">
    <property type="entry name" value="Sigma3 and sigma4 domains of RNA polymerase sigma factors"/>
    <property type="match status" value="1"/>
</dbReference>
<keyword evidence="2" id="KW-0805">Transcription regulation</keyword>
<dbReference type="PANTHER" id="PTHR43133">
    <property type="entry name" value="RNA POLYMERASE ECF-TYPE SIGMA FACTO"/>
    <property type="match status" value="1"/>
</dbReference>
<dbReference type="InterPro" id="IPR014284">
    <property type="entry name" value="RNA_pol_sigma-70_dom"/>
</dbReference>
<gene>
    <name evidence="9" type="ORF">METZ01_LOCUS435682</name>
</gene>
<dbReference type="SUPFAM" id="SSF88946">
    <property type="entry name" value="Sigma2 domain of RNA polymerase sigma factors"/>
    <property type="match status" value="1"/>
</dbReference>
<evidence type="ECO:0000256" key="5">
    <source>
        <dbReference type="ARBA" id="ARBA00023163"/>
    </source>
</evidence>